<feature type="transmembrane region" description="Helical" evidence="1">
    <location>
        <begin position="123"/>
        <end position="142"/>
    </location>
</feature>
<keyword evidence="1" id="KW-1133">Transmembrane helix</keyword>
<protein>
    <recommendedName>
        <fullName evidence="4">Tyrosine-protein kinase ephrin type A/B receptor-like domain-containing protein</fullName>
    </recommendedName>
</protein>
<dbReference type="EMBL" id="CDMY01000677">
    <property type="protein sequence ID" value="CEM29626.1"/>
    <property type="molecule type" value="Genomic_DNA"/>
</dbReference>
<dbReference type="InterPro" id="IPR002049">
    <property type="entry name" value="LE_dom"/>
</dbReference>
<dbReference type="PANTHER" id="PTHR11319:SF35">
    <property type="entry name" value="OUTER MEMBRANE PROTEIN PMPC-RELATED"/>
    <property type="match status" value="1"/>
</dbReference>
<dbReference type="CDD" id="cd00055">
    <property type="entry name" value="EGF_Lam"/>
    <property type="match status" value="1"/>
</dbReference>
<name>A0A0G4GIU3_VITBC</name>
<gene>
    <name evidence="2" type="ORF">Vbra_17868</name>
</gene>
<keyword evidence="3" id="KW-1185">Reference proteome</keyword>
<evidence type="ECO:0000313" key="2">
    <source>
        <dbReference type="EMBL" id="CEM29626.1"/>
    </source>
</evidence>
<evidence type="ECO:0008006" key="4">
    <source>
        <dbReference type="Google" id="ProtNLM"/>
    </source>
</evidence>
<proteinExistence type="predicted"/>
<dbReference type="PANTHER" id="PTHR11319">
    <property type="entry name" value="G PROTEIN-COUPLED RECEPTOR-RELATED"/>
    <property type="match status" value="1"/>
</dbReference>
<keyword evidence="1" id="KW-0472">Membrane</keyword>
<evidence type="ECO:0000313" key="3">
    <source>
        <dbReference type="Proteomes" id="UP000041254"/>
    </source>
</evidence>
<feature type="transmembrane region" description="Helical" evidence="1">
    <location>
        <begin position="91"/>
        <end position="111"/>
    </location>
</feature>
<reference evidence="2 3" key="1">
    <citation type="submission" date="2014-11" db="EMBL/GenBank/DDBJ databases">
        <authorList>
            <person name="Zhu J."/>
            <person name="Qi W."/>
            <person name="Song R."/>
        </authorList>
    </citation>
    <scope>NUCLEOTIDE SEQUENCE [LARGE SCALE GENOMIC DNA]</scope>
</reference>
<dbReference type="OMA" id="NETMCKE"/>
<dbReference type="Proteomes" id="UP000041254">
    <property type="component" value="Unassembled WGS sequence"/>
</dbReference>
<evidence type="ECO:0000256" key="1">
    <source>
        <dbReference type="SAM" id="Phobius"/>
    </source>
</evidence>
<sequence>MRRLHEGFHCEGRSVLPRVKESYGVDKVADPTTVDKLDVYRCSMENACPPRYVNETMCKEGATGRVCERCEEGYFKKGPGRCGKCKTTDFSAFWLFLFLGVVVAIILYATMNRPLTNELASSVAISMALGLMLNFFQTIGIYNNLQIVWNEPFLSILQFGRVSQSAPSYPHMLTLSHVSLPG</sequence>
<keyword evidence="1" id="KW-0812">Transmembrane</keyword>
<dbReference type="InParanoid" id="A0A0G4GIU3"/>
<dbReference type="PhylomeDB" id="A0A0G4GIU3"/>
<dbReference type="AlphaFoldDB" id="A0A0G4GIU3"/>
<organism evidence="2 3">
    <name type="scientific">Vitrella brassicaformis (strain CCMP3155)</name>
    <dbReference type="NCBI Taxonomy" id="1169540"/>
    <lineage>
        <taxon>Eukaryota</taxon>
        <taxon>Sar</taxon>
        <taxon>Alveolata</taxon>
        <taxon>Colpodellida</taxon>
        <taxon>Vitrellaceae</taxon>
        <taxon>Vitrella</taxon>
    </lineage>
</organism>
<dbReference type="VEuPathDB" id="CryptoDB:Vbra_17868"/>
<accession>A0A0G4GIU3</accession>
<dbReference type="OrthoDB" id="425380at2759"/>